<evidence type="ECO:0000256" key="3">
    <source>
        <dbReference type="ARBA" id="ARBA00022777"/>
    </source>
</evidence>
<keyword evidence="3 5" id="KW-0418">Kinase</keyword>
<protein>
    <submittedName>
        <fullName evidence="5">Carbohydrate kinase family protein</fullName>
    </submittedName>
</protein>
<dbReference type="InterPro" id="IPR029056">
    <property type="entry name" value="Ribokinase-like"/>
</dbReference>
<dbReference type="GO" id="GO:0016301">
    <property type="term" value="F:kinase activity"/>
    <property type="evidence" value="ECO:0007669"/>
    <property type="project" value="UniProtKB-KW"/>
</dbReference>
<sequence>MSACICGSVAFDTIMEFDGRFGDHILPDKVHILNVSFLVPAMKREFGGCAGNIAYALKQLGGDPRIVAAVGNDSPVYLERLRGLGISTEAIRVVPETYTAQAFITTDDGNNQITAFHPGAMMQSHLASVSAAGAVKIGIIAPDGKDGMLVHARQMRDAGIPFIFDPGQALPIFSGPELLDLVSMADWLAVNDYEGQLVAEKTGKPLAELSLNLRAVIVTRGEHGVELIQNGKVRSVHAMRASDVVDPTGCGDAFRGGLLFGLIQGMSLEESVQIGAVMGALKIAHPGGQNYRTSWDEVRALIATHYPVT</sequence>
<dbReference type="SUPFAM" id="SSF53613">
    <property type="entry name" value="Ribokinase-like"/>
    <property type="match status" value="1"/>
</dbReference>
<organism evidence="5 6">
    <name type="scientific">Piscinibacterium candidicorallinum</name>
    <dbReference type="NCBI Taxonomy" id="1793872"/>
    <lineage>
        <taxon>Bacteria</taxon>
        <taxon>Pseudomonadati</taxon>
        <taxon>Pseudomonadota</taxon>
        <taxon>Betaproteobacteria</taxon>
        <taxon>Burkholderiales</taxon>
        <taxon>Piscinibacterium</taxon>
    </lineage>
</organism>
<dbReference type="InterPro" id="IPR002139">
    <property type="entry name" value="Ribo/fructo_kinase"/>
</dbReference>
<evidence type="ECO:0000256" key="2">
    <source>
        <dbReference type="ARBA" id="ARBA00022679"/>
    </source>
</evidence>
<proteinExistence type="inferred from homology"/>
<dbReference type="Pfam" id="PF00294">
    <property type="entry name" value="PfkB"/>
    <property type="match status" value="1"/>
</dbReference>
<dbReference type="EMBL" id="JBHRTI010000010">
    <property type="protein sequence ID" value="MFC3148951.1"/>
    <property type="molecule type" value="Genomic_DNA"/>
</dbReference>
<evidence type="ECO:0000259" key="4">
    <source>
        <dbReference type="Pfam" id="PF00294"/>
    </source>
</evidence>
<feature type="domain" description="Carbohydrate kinase PfkB" evidence="4">
    <location>
        <begin position="35"/>
        <end position="290"/>
    </location>
</feature>
<dbReference type="InterPro" id="IPR011611">
    <property type="entry name" value="PfkB_dom"/>
</dbReference>
<dbReference type="PANTHER" id="PTHR10584:SF166">
    <property type="entry name" value="RIBOKINASE"/>
    <property type="match status" value="1"/>
</dbReference>
<dbReference type="Gene3D" id="3.40.1190.20">
    <property type="match status" value="1"/>
</dbReference>
<comment type="similarity">
    <text evidence="1">Belongs to the carbohydrate kinase PfkB family.</text>
</comment>
<dbReference type="PROSITE" id="PS00583">
    <property type="entry name" value="PFKB_KINASES_1"/>
    <property type="match status" value="1"/>
</dbReference>
<gene>
    <name evidence="5" type="ORF">ACFOEN_15090</name>
</gene>
<dbReference type="InterPro" id="IPR002173">
    <property type="entry name" value="Carboh/pur_kinase_PfkB_CS"/>
</dbReference>
<evidence type="ECO:0000313" key="5">
    <source>
        <dbReference type="EMBL" id="MFC3148951.1"/>
    </source>
</evidence>
<evidence type="ECO:0000313" key="6">
    <source>
        <dbReference type="Proteomes" id="UP001595556"/>
    </source>
</evidence>
<dbReference type="RefSeq" id="WP_377305342.1">
    <property type="nucleotide sequence ID" value="NZ_CP180191.1"/>
</dbReference>
<evidence type="ECO:0000256" key="1">
    <source>
        <dbReference type="ARBA" id="ARBA00010688"/>
    </source>
</evidence>
<name>A0ABV7H8I9_9BURK</name>
<comment type="caution">
    <text evidence="5">The sequence shown here is derived from an EMBL/GenBank/DDBJ whole genome shotgun (WGS) entry which is preliminary data.</text>
</comment>
<keyword evidence="6" id="KW-1185">Reference proteome</keyword>
<dbReference type="PANTHER" id="PTHR10584">
    <property type="entry name" value="SUGAR KINASE"/>
    <property type="match status" value="1"/>
</dbReference>
<keyword evidence="2" id="KW-0808">Transferase</keyword>
<accession>A0ABV7H8I9</accession>
<dbReference type="Proteomes" id="UP001595556">
    <property type="component" value="Unassembled WGS sequence"/>
</dbReference>
<dbReference type="CDD" id="cd01942">
    <property type="entry name" value="ribokinase_group_A"/>
    <property type="match status" value="1"/>
</dbReference>
<dbReference type="PRINTS" id="PR00990">
    <property type="entry name" value="RIBOKINASE"/>
</dbReference>
<reference evidence="6" key="1">
    <citation type="journal article" date="2019" name="Int. J. Syst. Evol. Microbiol.">
        <title>The Global Catalogue of Microorganisms (GCM) 10K type strain sequencing project: providing services to taxonomists for standard genome sequencing and annotation.</title>
        <authorList>
            <consortium name="The Broad Institute Genomics Platform"/>
            <consortium name="The Broad Institute Genome Sequencing Center for Infectious Disease"/>
            <person name="Wu L."/>
            <person name="Ma J."/>
        </authorList>
    </citation>
    <scope>NUCLEOTIDE SEQUENCE [LARGE SCALE GENOMIC DNA]</scope>
    <source>
        <strain evidence="6">KCTC 52168</strain>
    </source>
</reference>